<dbReference type="RefSeq" id="WP_277578985.1">
    <property type="nucleotide sequence ID" value="NZ_JANRMI010000004.1"/>
</dbReference>
<name>A0ABT6DL33_9BACT</name>
<reference evidence="1" key="1">
    <citation type="submission" date="2022-08" db="EMBL/GenBank/DDBJ databases">
        <title>Novel Bdellovibrio Species Isolated from Svalbard: Designation Bdellovibrio svalbardensis.</title>
        <authorList>
            <person name="Mitchell R.J."/>
            <person name="Choi S.Y."/>
        </authorList>
    </citation>
    <scope>NUCLEOTIDE SEQUENCE</scope>
    <source>
        <strain evidence="1">PAP01</strain>
    </source>
</reference>
<proteinExistence type="predicted"/>
<accession>A0ABT6DL33</accession>
<evidence type="ECO:0000313" key="1">
    <source>
        <dbReference type="EMBL" id="MDG0817513.1"/>
    </source>
</evidence>
<keyword evidence="2" id="KW-1185">Reference proteome</keyword>
<gene>
    <name evidence="1" type="ORF">NWE73_14120</name>
</gene>
<comment type="caution">
    <text evidence="1">The sequence shown here is derived from an EMBL/GenBank/DDBJ whole genome shotgun (WGS) entry which is preliminary data.</text>
</comment>
<sequence>MSHIKSLITITATGLALVGCGEWKKDPVPNTSGVTLQDLRKYAQDQTNNGPEKPRVITETIIVEKPQVIVKEESSIDDKFLVITPDSQMTFNEGQSASFKVRARVLVPGVQVKLTAQGLPEGATLKASQTEKDLYMLTWNPALYTVPSNASMKTYTVKLLAEVIVADTAKSAAQLKGLVREKEINLFLFRNQELPSALKIEGLASEVSEGQLTPFSVTVLVPGIDGSASAKPRLVISYDGVSYTAGNSFLELDGSRYVVADLNHKDPEYLGDSMWKFSMLFDTKNISVQPQLSKDGTILKNSDGTRVRLSFKVFSPFGLATPEKLTQIKVNYLVVPEKPAEKPTEKPAEQKVENK</sequence>
<dbReference type="Proteomes" id="UP001152321">
    <property type="component" value="Unassembled WGS sequence"/>
</dbReference>
<dbReference type="PROSITE" id="PS51257">
    <property type="entry name" value="PROKAR_LIPOPROTEIN"/>
    <property type="match status" value="1"/>
</dbReference>
<evidence type="ECO:0008006" key="3">
    <source>
        <dbReference type="Google" id="ProtNLM"/>
    </source>
</evidence>
<protein>
    <recommendedName>
        <fullName evidence="3">Lipoprotein</fullName>
    </recommendedName>
</protein>
<dbReference type="EMBL" id="JANRMI010000004">
    <property type="protein sequence ID" value="MDG0817513.1"/>
    <property type="molecule type" value="Genomic_DNA"/>
</dbReference>
<evidence type="ECO:0000313" key="2">
    <source>
        <dbReference type="Proteomes" id="UP001152321"/>
    </source>
</evidence>
<organism evidence="1 2">
    <name type="scientific">Bdellovibrio svalbardensis</name>
    <dbReference type="NCBI Taxonomy" id="2972972"/>
    <lineage>
        <taxon>Bacteria</taxon>
        <taxon>Pseudomonadati</taxon>
        <taxon>Bdellovibrionota</taxon>
        <taxon>Bdellovibrionia</taxon>
        <taxon>Bdellovibrionales</taxon>
        <taxon>Pseudobdellovibrionaceae</taxon>
        <taxon>Bdellovibrio</taxon>
    </lineage>
</organism>